<proteinExistence type="predicted"/>
<name>A0ABS0YSH9_9BACT</name>
<evidence type="ECO:0000313" key="2">
    <source>
        <dbReference type="Proteomes" id="UP000641025"/>
    </source>
</evidence>
<keyword evidence="2" id="KW-1185">Reference proteome</keyword>
<protein>
    <submittedName>
        <fullName evidence="1">Uncharacterized protein</fullName>
    </submittedName>
</protein>
<sequence>MDDETFKNEVLGRLQQIMEMLASVLPEACIEEVEEEPAPLPRIEAEQAHNPYGIGEEMQDDYRSALEKWNQKHGSA</sequence>
<evidence type="ECO:0000313" key="1">
    <source>
        <dbReference type="EMBL" id="MBJ6800936.1"/>
    </source>
</evidence>
<reference evidence="1 2" key="1">
    <citation type="submission" date="2020-12" db="EMBL/GenBank/DDBJ databases">
        <title>Geomonas sp. Red259, isolated from paddy soil.</title>
        <authorList>
            <person name="Xu Z."/>
            <person name="Zhang Z."/>
            <person name="Masuda Y."/>
            <person name="Itoh H."/>
            <person name="Senoo K."/>
        </authorList>
    </citation>
    <scope>NUCLEOTIDE SEQUENCE [LARGE SCALE GENOMIC DNA]</scope>
    <source>
        <strain evidence="1 2">Red259</strain>
    </source>
</reference>
<dbReference type="Proteomes" id="UP000641025">
    <property type="component" value="Unassembled WGS sequence"/>
</dbReference>
<gene>
    <name evidence="1" type="ORF">JFN90_12425</name>
</gene>
<comment type="caution">
    <text evidence="1">The sequence shown here is derived from an EMBL/GenBank/DDBJ whole genome shotgun (WGS) entry which is preliminary data.</text>
</comment>
<dbReference type="RefSeq" id="WP_199395435.1">
    <property type="nucleotide sequence ID" value="NZ_JAEMHK010000008.1"/>
</dbReference>
<dbReference type="EMBL" id="JAEMHK010000008">
    <property type="protein sequence ID" value="MBJ6800936.1"/>
    <property type="molecule type" value="Genomic_DNA"/>
</dbReference>
<organism evidence="1 2">
    <name type="scientific">Geomonas propionica</name>
    <dbReference type="NCBI Taxonomy" id="2798582"/>
    <lineage>
        <taxon>Bacteria</taxon>
        <taxon>Pseudomonadati</taxon>
        <taxon>Thermodesulfobacteriota</taxon>
        <taxon>Desulfuromonadia</taxon>
        <taxon>Geobacterales</taxon>
        <taxon>Geobacteraceae</taxon>
        <taxon>Geomonas</taxon>
    </lineage>
</organism>
<accession>A0ABS0YSH9</accession>